<name>A0A0L0H7I3_SPIPD</name>
<dbReference type="VEuPathDB" id="FungiDB:SPPG_07688"/>
<dbReference type="EMBL" id="KQ257466">
    <property type="protein sequence ID" value="KNC96856.1"/>
    <property type="molecule type" value="Genomic_DNA"/>
</dbReference>
<feature type="region of interest" description="Disordered" evidence="1">
    <location>
        <begin position="185"/>
        <end position="237"/>
    </location>
</feature>
<dbReference type="AlphaFoldDB" id="A0A0L0H7I3"/>
<keyword evidence="3" id="KW-1185">Reference proteome</keyword>
<feature type="compositionally biased region" description="Polar residues" evidence="1">
    <location>
        <begin position="306"/>
        <end position="323"/>
    </location>
</feature>
<feature type="region of interest" description="Disordered" evidence="1">
    <location>
        <begin position="109"/>
        <end position="144"/>
    </location>
</feature>
<protein>
    <submittedName>
        <fullName evidence="2">Uncharacterized protein</fullName>
    </submittedName>
</protein>
<feature type="region of interest" description="Disordered" evidence="1">
    <location>
        <begin position="299"/>
        <end position="323"/>
    </location>
</feature>
<dbReference type="Proteomes" id="UP000053201">
    <property type="component" value="Unassembled WGS sequence"/>
</dbReference>
<feature type="compositionally biased region" description="Polar residues" evidence="1">
    <location>
        <begin position="114"/>
        <end position="129"/>
    </location>
</feature>
<sequence length="478" mass="52787">MTNFSPSAGSLSFPSDQQRDEFQYMTTFGLIDDEGVERKDNQMVNKDGMEKAQREMTASLPDTELSQSTIRVPSGKQPTKIRTLLNSLKRIHILQGVEKSCPNVDQASPVPVVNKSNNFADTSPSTGTSDKQKQPPVFASDQSRFVNSTGKWAVRTPKIVADPTVIPTEHTATQRPFFKDCSVEQKTHGVEDSEDGEAENASGDNHTNRGADASTKDTHVCDDDRQVTSDQDTQTIPSLDAQAEAFDKHDDASQASRVAKFRILALVSQLLHVRRLWSALRLEIPLHLARKTGSFARQTLEHNSDSEPASVSKASQQEPAQLTSLEQSLAIQRSLQSLQSQLDATQTSLGALDQSTQNRHSNMVSALERLQTMLNNLQNIVEKRHSDLDTVLSDQIAKTNKRIDQNVMRAEALANRITAIRDSIEDGLDRMVMKRRHESEMDEIEERKRHKCKAVNGWAVGCGAGVGAMIGYVIGLGT</sequence>
<evidence type="ECO:0000313" key="2">
    <source>
        <dbReference type="EMBL" id="KNC96856.1"/>
    </source>
</evidence>
<dbReference type="GeneID" id="27690885"/>
<dbReference type="RefSeq" id="XP_016604896.1">
    <property type="nucleotide sequence ID" value="XM_016755844.1"/>
</dbReference>
<feature type="compositionally biased region" description="Polar residues" evidence="1">
    <location>
        <begin position="228"/>
        <end position="237"/>
    </location>
</feature>
<evidence type="ECO:0000313" key="3">
    <source>
        <dbReference type="Proteomes" id="UP000053201"/>
    </source>
</evidence>
<gene>
    <name evidence="2" type="ORF">SPPG_07688</name>
</gene>
<proteinExistence type="predicted"/>
<accession>A0A0L0H7I3</accession>
<evidence type="ECO:0000256" key="1">
    <source>
        <dbReference type="SAM" id="MobiDB-lite"/>
    </source>
</evidence>
<feature type="region of interest" description="Disordered" evidence="1">
    <location>
        <begin position="49"/>
        <end position="77"/>
    </location>
</feature>
<feature type="compositionally biased region" description="Basic and acidic residues" evidence="1">
    <location>
        <begin position="206"/>
        <end position="227"/>
    </location>
</feature>
<reference evidence="2 3" key="1">
    <citation type="submission" date="2009-08" db="EMBL/GenBank/DDBJ databases">
        <title>The Genome Sequence of Spizellomyces punctatus strain DAOM BR117.</title>
        <authorList>
            <consortium name="The Broad Institute Genome Sequencing Platform"/>
            <person name="Russ C."/>
            <person name="Cuomo C."/>
            <person name="Shea T."/>
            <person name="Young S.K."/>
            <person name="Zeng Q."/>
            <person name="Koehrsen M."/>
            <person name="Haas B."/>
            <person name="Borodovsky M."/>
            <person name="Guigo R."/>
            <person name="Alvarado L."/>
            <person name="Berlin A."/>
            <person name="Bochicchio J."/>
            <person name="Borenstein D."/>
            <person name="Chapman S."/>
            <person name="Chen Z."/>
            <person name="Engels R."/>
            <person name="Freedman E."/>
            <person name="Gellesch M."/>
            <person name="Goldberg J."/>
            <person name="Griggs A."/>
            <person name="Gujja S."/>
            <person name="Heiman D."/>
            <person name="Hepburn T."/>
            <person name="Howarth C."/>
            <person name="Jen D."/>
            <person name="Larson L."/>
            <person name="Lewis B."/>
            <person name="Mehta T."/>
            <person name="Park D."/>
            <person name="Pearson M."/>
            <person name="Roberts A."/>
            <person name="Saif S."/>
            <person name="Shenoy N."/>
            <person name="Sisk P."/>
            <person name="Stolte C."/>
            <person name="Sykes S."/>
            <person name="Thomson T."/>
            <person name="Walk T."/>
            <person name="White J."/>
            <person name="Yandava C."/>
            <person name="Burger G."/>
            <person name="Gray M.W."/>
            <person name="Holland P.W.H."/>
            <person name="King N."/>
            <person name="Lang F.B.F."/>
            <person name="Roger A.J."/>
            <person name="Ruiz-Trillo I."/>
            <person name="Lander E."/>
            <person name="Nusbaum C."/>
        </authorList>
    </citation>
    <scope>NUCLEOTIDE SEQUENCE [LARGE SCALE GENOMIC DNA]</scope>
    <source>
        <strain evidence="2 3">DAOM BR117</strain>
    </source>
</reference>
<organism evidence="2 3">
    <name type="scientific">Spizellomyces punctatus (strain DAOM BR117)</name>
    <dbReference type="NCBI Taxonomy" id="645134"/>
    <lineage>
        <taxon>Eukaryota</taxon>
        <taxon>Fungi</taxon>
        <taxon>Fungi incertae sedis</taxon>
        <taxon>Chytridiomycota</taxon>
        <taxon>Chytridiomycota incertae sedis</taxon>
        <taxon>Chytridiomycetes</taxon>
        <taxon>Spizellomycetales</taxon>
        <taxon>Spizellomycetaceae</taxon>
        <taxon>Spizellomyces</taxon>
    </lineage>
</organism>
<dbReference type="InParanoid" id="A0A0L0H7I3"/>